<gene>
    <name evidence="1" type="ORF">QLH52_00220</name>
</gene>
<evidence type="ECO:0000313" key="1">
    <source>
        <dbReference type="EMBL" id="MDX8125697.1"/>
    </source>
</evidence>
<sequence length="234" mass="25707">MGFALTDVCGFRPATYAGRPIPEKDLASGGLGKFDTHFGINGDVSAIVNDGDINTYGPRAIDLNQRGGIVAETLWNKWQDNPSDSDVSGFLTFFEEVGGRKAPKNTQYPVGAKISGVDVGGDEKYKFGATNKKTSSISDENSEGAMFQLGTRWSKVALEHTVKNGGRIHFHLDGMGDISDLLNKLGDFNYNVTTRELRYVYRNWIRLGKSAIFYNGFSKTSSGIYKAVIVDRPW</sequence>
<protein>
    <submittedName>
        <fullName evidence="1">Uncharacterized protein</fullName>
    </submittedName>
</protein>
<comment type="caution">
    <text evidence="1">The sequence shown here is derived from an EMBL/GenBank/DDBJ whole genome shotgun (WGS) entry which is preliminary data.</text>
</comment>
<organism evidence="1 2">
    <name type="scientific">Methylomonas defluvii</name>
    <dbReference type="NCBI Taxonomy" id="3045149"/>
    <lineage>
        <taxon>Bacteria</taxon>
        <taxon>Pseudomonadati</taxon>
        <taxon>Pseudomonadota</taxon>
        <taxon>Gammaproteobacteria</taxon>
        <taxon>Methylococcales</taxon>
        <taxon>Methylococcaceae</taxon>
        <taxon>Methylomonas</taxon>
    </lineage>
</organism>
<dbReference type="EMBL" id="JAXARY010000001">
    <property type="protein sequence ID" value="MDX8125697.1"/>
    <property type="molecule type" value="Genomic_DNA"/>
</dbReference>
<dbReference type="RefSeq" id="WP_033158545.1">
    <property type="nucleotide sequence ID" value="NZ_JAXARY010000001.1"/>
</dbReference>
<keyword evidence="2" id="KW-1185">Reference proteome</keyword>
<accession>A0ABU4U9L1</accession>
<proteinExistence type="predicted"/>
<dbReference type="Proteomes" id="UP001284537">
    <property type="component" value="Unassembled WGS sequence"/>
</dbReference>
<reference evidence="1 2" key="1">
    <citation type="submission" date="2023-11" db="EMBL/GenBank/DDBJ databases">
        <authorList>
            <person name="Ouyang M.-Y."/>
        </authorList>
    </citation>
    <scope>NUCLEOTIDE SEQUENCE [LARGE SCALE GENOMIC DNA]</scope>
    <source>
        <strain evidence="1 2">OY6</strain>
    </source>
</reference>
<evidence type="ECO:0000313" key="2">
    <source>
        <dbReference type="Proteomes" id="UP001284537"/>
    </source>
</evidence>
<name>A0ABU4U9L1_9GAMM</name>